<reference evidence="4" key="1">
    <citation type="submission" date="2024-05" db="EMBL/GenBank/DDBJ databases">
        <title>Planctomycetes of the genus Singulisphaera possess chitinolytic capabilities.</title>
        <authorList>
            <person name="Ivanova A."/>
        </authorList>
    </citation>
    <scope>NUCLEOTIDE SEQUENCE</scope>
    <source>
        <strain evidence="4">Ch08T</strain>
    </source>
</reference>
<proteinExistence type="predicted"/>
<dbReference type="RefSeq" id="WP_406699397.1">
    <property type="nucleotide sequence ID" value="NZ_CP155447.1"/>
</dbReference>
<organism evidence="4">
    <name type="scientific">Singulisphaera sp. Ch08</name>
    <dbReference type="NCBI Taxonomy" id="3120278"/>
    <lineage>
        <taxon>Bacteria</taxon>
        <taxon>Pseudomonadati</taxon>
        <taxon>Planctomycetota</taxon>
        <taxon>Planctomycetia</taxon>
        <taxon>Isosphaerales</taxon>
        <taxon>Isosphaeraceae</taxon>
        <taxon>Singulisphaera</taxon>
    </lineage>
</organism>
<feature type="domain" description="Glycosyl hydrolase-like 10" evidence="3">
    <location>
        <begin position="39"/>
        <end position="359"/>
    </location>
</feature>
<dbReference type="PANTHER" id="PTHR43405:SF1">
    <property type="entry name" value="GLYCOSYL HYDROLASE DIGH"/>
    <property type="match status" value="1"/>
</dbReference>
<dbReference type="InterPro" id="IPR017853">
    <property type="entry name" value="GH"/>
</dbReference>
<dbReference type="EMBL" id="CP155447">
    <property type="protein sequence ID" value="XBH06547.1"/>
    <property type="molecule type" value="Genomic_DNA"/>
</dbReference>
<evidence type="ECO:0000313" key="4">
    <source>
        <dbReference type="EMBL" id="XBH06547.1"/>
    </source>
</evidence>
<dbReference type="AlphaFoldDB" id="A0AAU7CLZ8"/>
<keyword evidence="1 2" id="KW-0732">Signal</keyword>
<dbReference type="Pfam" id="PF02638">
    <property type="entry name" value="GHL10"/>
    <property type="match status" value="1"/>
</dbReference>
<gene>
    <name evidence="4" type="ORF">V5E97_11060</name>
</gene>
<dbReference type="PANTHER" id="PTHR43405">
    <property type="entry name" value="GLYCOSYL HYDROLASE DIGH"/>
    <property type="match status" value="1"/>
</dbReference>
<evidence type="ECO:0000256" key="2">
    <source>
        <dbReference type="SAM" id="SignalP"/>
    </source>
</evidence>
<dbReference type="InterPro" id="IPR052177">
    <property type="entry name" value="Divisome_Glycosyl_Hydrolase"/>
</dbReference>
<protein>
    <submittedName>
        <fullName evidence="4">Family 10 glycosylhydrolase</fullName>
    </submittedName>
</protein>
<evidence type="ECO:0000256" key="1">
    <source>
        <dbReference type="ARBA" id="ARBA00022729"/>
    </source>
</evidence>
<sequence>MMIHQPTSRLAILALAALIGSAATTVALGADQPPPLPREFRAAWVATVANIDWPSKPGLSTEIQKREAIAILDRSVELNLNAIVLQIRTSADALYDSKLETWSAFLTGEQGKRPEPYYDPLQFWVEEAHQRGLQLHAWFNPFRARLQGVKYKESADHISKTRPDLTKEYGGFLWLDPGEPEAREHSLRVFMDVVKRYDVDGIHVDDYFYPYPIIDPANPKSKKELDFPDDPSWKKYQASGGKLTRGDWRRDNMNQLIERIYQGIKAEKPAVLFGISPFGVPRPGQPKGVVGFDQYEKLYADTVLWLNKGWCDYFSPQLYWKIDAPGQPFRPLLNHWVQENKSKRHIWPGLSSSRIGNGEKSYAPEELLGQVEIIRQTPGATGEIFFSMRSLIEPKRGFADRLKNGLFHEPALIPASPWLKLPAPGLPRVEVRVGKDKNQGKLELKVEAGPGASPFLWAVSTRHGQRWSVSLHPAANGPVVVADDAKEPAAQIAVTAVSRAGDASEPVVLPVAR</sequence>
<dbReference type="SUPFAM" id="SSF51445">
    <property type="entry name" value="(Trans)glycosidases"/>
    <property type="match status" value="1"/>
</dbReference>
<accession>A0AAU7CLZ8</accession>
<name>A0AAU7CLZ8_9BACT</name>
<dbReference type="InterPro" id="IPR003790">
    <property type="entry name" value="GHL10"/>
</dbReference>
<feature type="chain" id="PRO_5043761524" evidence="2">
    <location>
        <begin position="30"/>
        <end position="513"/>
    </location>
</feature>
<dbReference type="Gene3D" id="3.20.20.80">
    <property type="entry name" value="Glycosidases"/>
    <property type="match status" value="1"/>
</dbReference>
<evidence type="ECO:0000259" key="3">
    <source>
        <dbReference type="Pfam" id="PF02638"/>
    </source>
</evidence>
<feature type="signal peptide" evidence="2">
    <location>
        <begin position="1"/>
        <end position="29"/>
    </location>
</feature>